<dbReference type="InterPro" id="IPR039261">
    <property type="entry name" value="FNR_nucleotide-bd"/>
</dbReference>
<dbReference type="EMBL" id="JADLQN010000001">
    <property type="protein sequence ID" value="MBF6354122.1"/>
    <property type="molecule type" value="Genomic_DNA"/>
</dbReference>
<proteinExistence type="predicted"/>
<comment type="caution">
    <text evidence="2">The sequence shown here is derived from an EMBL/GenBank/DDBJ whole genome shotgun (WGS) entry which is preliminary data.</text>
</comment>
<accession>A0ABS0D905</accession>
<evidence type="ECO:0000313" key="2">
    <source>
        <dbReference type="EMBL" id="MBF6354122.1"/>
    </source>
</evidence>
<dbReference type="RefSeq" id="WP_195000931.1">
    <property type="nucleotide sequence ID" value="NZ_JADLQN010000001.1"/>
</dbReference>
<dbReference type="SUPFAM" id="SSF52343">
    <property type="entry name" value="Ferredoxin reductase-like, C-terminal NADP-linked domain"/>
    <property type="match status" value="1"/>
</dbReference>
<dbReference type="Proteomes" id="UP000707731">
    <property type="component" value="Unassembled WGS sequence"/>
</dbReference>
<evidence type="ECO:0000313" key="3">
    <source>
        <dbReference type="Proteomes" id="UP000707731"/>
    </source>
</evidence>
<evidence type="ECO:0000256" key="1">
    <source>
        <dbReference type="SAM" id="MobiDB-lite"/>
    </source>
</evidence>
<sequence>MGETACYPGRLEVRRHLDSSGGFLDAAAVRAFVGRDGRGEAYVCGLDAFMEMVENALPEPGAVYSERFGTPVPAPPVSADPIAWGAAGVSPEIGPSSTDTSVSATTPSATAAPPPTGETGIVTILLHRKKKTVPRRTIRLLECWWFRLR</sequence>
<keyword evidence="3" id="KW-1185">Reference proteome</keyword>
<protein>
    <submittedName>
        <fullName evidence="2">Uncharacterized protein</fullName>
    </submittedName>
</protein>
<feature type="compositionally biased region" description="Low complexity" evidence="1">
    <location>
        <begin position="95"/>
        <end position="111"/>
    </location>
</feature>
<reference evidence="2 3" key="1">
    <citation type="submission" date="2020-10" db="EMBL/GenBank/DDBJ databases">
        <title>Identification of Nocardia species via Next-generation sequencing and recognition of intraspecies genetic diversity.</title>
        <authorList>
            <person name="Li P."/>
            <person name="Li P."/>
            <person name="Lu B."/>
        </authorList>
    </citation>
    <scope>NUCLEOTIDE SEQUENCE [LARGE SCALE GENOMIC DNA]</scope>
    <source>
        <strain evidence="2 3">BJ06-0143</strain>
    </source>
</reference>
<organism evidence="2 3">
    <name type="scientific">Nocardia higoensis</name>
    <dbReference type="NCBI Taxonomy" id="228599"/>
    <lineage>
        <taxon>Bacteria</taxon>
        <taxon>Bacillati</taxon>
        <taxon>Actinomycetota</taxon>
        <taxon>Actinomycetes</taxon>
        <taxon>Mycobacteriales</taxon>
        <taxon>Nocardiaceae</taxon>
        <taxon>Nocardia</taxon>
    </lineage>
</organism>
<gene>
    <name evidence="2" type="ORF">IU449_06095</name>
</gene>
<name>A0ABS0D905_9NOCA</name>
<feature type="region of interest" description="Disordered" evidence="1">
    <location>
        <begin position="88"/>
        <end position="117"/>
    </location>
</feature>